<gene>
    <name evidence="1" type="ORF">BC643_3485</name>
</gene>
<name>A0A419VYL8_9BACT</name>
<proteinExistence type="predicted"/>
<evidence type="ECO:0000313" key="1">
    <source>
        <dbReference type="EMBL" id="RKD88337.1"/>
    </source>
</evidence>
<reference evidence="1 2" key="1">
    <citation type="submission" date="2018-09" db="EMBL/GenBank/DDBJ databases">
        <title>Genomic Encyclopedia of Archaeal and Bacterial Type Strains, Phase II (KMG-II): from individual species to whole genera.</title>
        <authorList>
            <person name="Goeker M."/>
        </authorList>
    </citation>
    <scope>NUCLEOTIDE SEQUENCE [LARGE SCALE GENOMIC DNA]</scope>
    <source>
        <strain evidence="1 2">DSM 27148</strain>
    </source>
</reference>
<dbReference type="Proteomes" id="UP000283387">
    <property type="component" value="Unassembled WGS sequence"/>
</dbReference>
<accession>A0A419VYL8</accession>
<dbReference type="EMBL" id="RAPN01000002">
    <property type="protein sequence ID" value="RKD88337.1"/>
    <property type="molecule type" value="Genomic_DNA"/>
</dbReference>
<sequence length="62" mass="7380">MKKRFNIYSEGTLILKDDRLSNLKMSLKGKGIKKAIKHLKSNEMFIYFDPVSGRQWEYERVV</sequence>
<comment type="caution">
    <text evidence="1">The sequence shown here is derived from an EMBL/GenBank/DDBJ whole genome shotgun (WGS) entry which is preliminary data.</text>
</comment>
<evidence type="ECO:0000313" key="2">
    <source>
        <dbReference type="Proteomes" id="UP000283387"/>
    </source>
</evidence>
<dbReference type="AlphaFoldDB" id="A0A419VYL8"/>
<dbReference type="RefSeq" id="WP_120274505.1">
    <property type="nucleotide sequence ID" value="NZ_RAPN01000002.1"/>
</dbReference>
<dbReference type="OrthoDB" id="9918940at2"/>
<keyword evidence="2" id="KW-1185">Reference proteome</keyword>
<organism evidence="1 2">
    <name type="scientific">Mangrovibacterium diazotrophicum</name>
    <dbReference type="NCBI Taxonomy" id="1261403"/>
    <lineage>
        <taxon>Bacteria</taxon>
        <taxon>Pseudomonadati</taxon>
        <taxon>Bacteroidota</taxon>
        <taxon>Bacteroidia</taxon>
        <taxon>Marinilabiliales</taxon>
        <taxon>Prolixibacteraceae</taxon>
        <taxon>Mangrovibacterium</taxon>
    </lineage>
</organism>
<protein>
    <submittedName>
        <fullName evidence="1">Uncharacterized protein</fullName>
    </submittedName>
</protein>